<feature type="binding site" evidence="9">
    <location>
        <position position="189"/>
    </location>
    <ligand>
        <name>L-citrulline</name>
        <dbReference type="ChEBI" id="CHEBI:57743"/>
    </ligand>
</feature>
<gene>
    <name evidence="9" type="primary">argG</name>
    <name evidence="12" type="ORF">FKZ61_22565</name>
</gene>
<organism evidence="12 13">
    <name type="scientific">Litorilinea aerophila</name>
    <dbReference type="NCBI Taxonomy" id="1204385"/>
    <lineage>
        <taxon>Bacteria</taxon>
        <taxon>Bacillati</taxon>
        <taxon>Chloroflexota</taxon>
        <taxon>Caldilineae</taxon>
        <taxon>Caldilineales</taxon>
        <taxon>Caldilineaceae</taxon>
        <taxon>Litorilinea</taxon>
    </lineage>
</organism>
<evidence type="ECO:0000256" key="1">
    <source>
        <dbReference type="ARBA" id="ARBA00004967"/>
    </source>
</evidence>
<evidence type="ECO:0000256" key="5">
    <source>
        <dbReference type="ARBA" id="ARBA00022598"/>
    </source>
</evidence>
<dbReference type="GO" id="GO:0000050">
    <property type="term" value="P:urea cycle"/>
    <property type="evidence" value="ECO:0007669"/>
    <property type="project" value="TreeGrafter"/>
</dbReference>
<feature type="binding site" evidence="9">
    <location>
        <position position="131"/>
    </location>
    <ligand>
        <name>L-citrulline</name>
        <dbReference type="ChEBI" id="CHEBI:57743"/>
    </ligand>
</feature>
<feature type="domain" description="Arginosuccinate synthase-like N-terminal" evidence="10">
    <location>
        <begin position="9"/>
        <end position="170"/>
    </location>
</feature>
<dbReference type="GO" id="GO:0000053">
    <property type="term" value="P:argininosuccinate metabolic process"/>
    <property type="evidence" value="ECO:0007669"/>
    <property type="project" value="TreeGrafter"/>
</dbReference>
<sequence length="421" mass="47225">MSNKPTVRKCVLAYSGGLDTSIIVPWLRNNYGCEVICFCANLGQADELQGLEEKALASGASKCYVEDLRAEFLTDFVFPTMQAGAIYEREYLLGTSMARPLIAKRLVEIAELEGADAVAHGATGKGNDQVRFELTVMALNPHLRIIAPWREWDIRGRKDALDYAAEYNVPVKATAERIYSQDRNLWHLSNEGGPLEDPWNEPPADMFEWTTAPEDAPDEPEYVEIYFRRGIPERINGVARGPVGLLEELNALGAKHGIGRVDIVENRLVGMKSRGVYETPGGTILYKAHAALEQLCLDRDTLHYKQQVGLRYAELVYNGQWFSPLREALDAFVQSTEKNLTGTVRLKLYKGNVILAGRKSPYSLYREDYVTFDEDDVYNQADAEGFIRLFGLPLKVAAMLKVEGKGVSDYESTDFSDFKRD</sequence>
<dbReference type="OrthoDB" id="9801641at2"/>
<dbReference type="FunCoup" id="A0A540V8U0">
    <property type="interactions" value="400"/>
</dbReference>
<name>A0A540V8U0_9CHLR</name>
<dbReference type="InParanoid" id="A0A540V8U0"/>
<feature type="binding site" evidence="9">
    <location>
        <position position="40"/>
    </location>
    <ligand>
        <name>ATP</name>
        <dbReference type="ChEBI" id="CHEBI:30616"/>
    </ligand>
</feature>
<dbReference type="EC" id="6.3.4.5" evidence="3 9"/>
<dbReference type="UniPathway" id="UPA00068">
    <property type="reaction ID" value="UER00113"/>
</dbReference>
<feature type="binding site" evidence="9">
    <location>
        <position position="265"/>
    </location>
    <ligand>
        <name>L-citrulline</name>
        <dbReference type="ChEBI" id="CHEBI:57743"/>
    </ligand>
</feature>
<comment type="caution">
    <text evidence="12">The sequence shown here is derived from an EMBL/GenBank/DDBJ whole genome shotgun (WGS) entry which is preliminary data.</text>
</comment>
<comment type="catalytic activity">
    <reaction evidence="9">
        <text>L-citrulline + L-aspartate + ATP = 2-(N(omega)-L-arginino)succinate + AMP + diphosphate + H(+)</text>
        <dbReference type="Rhea" id="RHEA:10932"/>
        <dbReference type="ChEBI" id="CHEBI:15378"/>
        <dbReference type="ChEBI" id="CHEBI:29991"/>
        <dbReference type="ChEBI" id="CHEBI:30616"/>
        <dbReference type="ChEBI" id="CHEBI:33019"/>
        <dbReference type="ChEBI" id="CHEBI:57472"/>
        <dbReference type="ChEBI" id="CHEBI:57743"/>
        <dbReference type="ChEBI" id="CHEBI:456215"/>
        <dbReference type="EC" id="6.3.4.5"/>
    </reaction>
</comment>
<dbReference type="InterPro" id="IPR048268">
    <property type="entry name" value="Arginosuc_syn_C"/>
</dbReference>
<comment type="similarity">
    <text evidence="9">Belongs to the argininosuccinate synthase family. Type 1 subfamily.</text>
</comment>
<evidence type="ECO:0000256" key="2">
    <source>
        <dbReference type="ARBA" id="ARBA00011881"/>
    </source>
</evidence>
<reference evidence="12 13" key="1">
    <citation type="submission" date="2019-06" db="EMBL/GenBank/DDBJ databases">
        <title>Genome sequence of Litorilinea aerophila BAA-2444.</title>
        <authorList>
            <person name="Maclea K.S."/>
            <person name="Maurais E.G."/>
            <person name="Iannazzi L.C."/>
        </authorList>
    </citation>
    <scope>NUCLEOTIDE SEQUENCE [LARGE SCALE GENOMIC DNA]</scope>
    <source>
        <strain evidence="12 13">ATCC BAA-2444</strain>
    </source>
</reference>
<dbReference type="PANTHER" id="PTHR11587">
    <property type="entry name" value="ARGININOSUCCINATE SYNTHASE"/>
    <property type="match status" value="1"/>
</dbReference>
<dbReference type="GO" id="GO:0004055">
    <property type="term" value="F:argininosuccinate synthase activity"/>
    <property type="evidence" value="ECO:0007669"/>
    <property type="project" value="UniProtKB-UniRule"/>
</dbReference>
<comment type="subunit">
    <text evidence="2 9">Homotetramer.</text>
</comment>
<dbReference type="InterPro" id="IPR001518">
    <property type="entry name" value="Arginosuc_synth"/>
</dbReference>
<feature type="binding site" evidence="9">
    <location>
        <position position="96"/>
    </location>
    <ligand>
        <name>L-citrulline</name>
        <dbReference type="ChEBI" id="CHEBI:57743"/>
    </ligand>
</feature>
<feature type="domain" description="Arginosuccinate synthase C-terminal" evidence="11">
    <location>
        <begin position="179"/>
        <end position="396"/>
    </location>
</feature>
<dbReference type="PANTHER" id="PTHR11587:SF2">
    <property type="entry name" value="ARGININOSUCCINATE SYNTHASE"/>
    <property type="match status" value="1"/>
</dbReference>
<evidence type="ECO:0000259" key="11">
    <source>
        <dbReference type="Pfam" id="PF20979"/>
    </source>
</evidence>
<keyword evidence="6 9" id="KW-0028">Amino-acid biosynthesis</keyword>
<evidence type="ECO:0000259" key="10">
    <source>
        <dbReference type="Pfam" id="PF00764"/>
    </source>
</evidence>
<accession>A0A540V8U0</accession>
<feature type="binding site" evidence="9">
    <location>
        <position position="128"/>
    </location>
    <ligand>
        <name>L-aspartate</name>
        <dbReference type="ChEBI" id="CHEBI:29991"/>
    </ligand>
</feature>
<dbReference type="Gene3D" id="3.40.50.620">
    <property type="entry name" value="HUPs"/>
    <property type="match status" value="1"/>
</dbReference>
<evidence type="ECO:0000256" key="3">
    <source>
        <dbReference type="ARBA" id="ARBA00012286"/>
    </source>
</evidence>
<evidence type="ECO:0000256" key="7">
    <source>
        <dbReference type="ARBA" id="ARBA00022741"/>
    </source>
</evidence>
<evidence type="ECO:0000256" key="6">
    <source>
        <dbReference type="ARBA" id="ARBA00022605"/>
    </source>
</evidence>
<feature type="binding site" evidence="9">
    <location>
        <begin position="13"/>
        <end position="21"/>
    </location>
    <ligand>
        <name>ATP</name>
        <dbReference type="ChEBI" id="CHEBI:30616"/>
    </ligand>
</feature>
<dbReference type="SUPFAM" id="SSF52402">
    <property type="entry name" value="Adenine nucleotide alpha hydrolases-like"/>
    <property type="match status" value="1"/>
</dbReference>
<proteinExistence type="inferred from homology"/>
<feature type="binding site" evidence="9">
    <location>
        <position position="277"/>
    </location>
    <ligand>
        <name>L-citrulline</name>
        <dbReference type="ChEBI" id="CHEBI:57743"/>
    </ligand>
</feature>
<keyword evidence="9" id="KW-0963">Cytoplasm</keyword>
<dbReference type="CDD" id="cd01999">
    <property type="entry name" value="ASS"/>
    <property type="match status" value="1"/>
</dbReference>
<keyword evidence="4 9" id="KW-0055">Arginine biosynthesis</keyword>
<dbReference type="AlphaFoldDB" id="A0A540V8U0"/>
<feature type="binding site" evidence="9">
    <location>
        <position position="127"/>
    </location>
    <ligand>
        <name>L-aspartate</name>
        <dbReference type="ChEBI" id="CHEBI:29991"/>
    </ligand>
</feature>
<keyword evidence="5 9" id="KW-0436">Ligase</keyword>
<dbReference type="RefSeq" id="WP_141612438.1">
    <property type="nucleotide sequence ID" value="NZ_VIGC02000048.1"/>
</dbReference>
<dbReference type="GO" id="GO:0006526">
    <property type="term" value="P:L-arginine biosynthetic process"/>
    <property type="evidence" value="ECO:0007669"/>
    <property type="project" value="UniProtKB-UniRule"/>
</dbReference>
<feature type="binding site" evidence="9">
    <location>
        <position position="180"/>
    </location>
    <ligand>
        <name>L-citrulline</name>
        <dbReference type="ChEBI" id="CHEBI:57743"/>
    </ligand>
</feature>
<dbReference type="InterPro" id="IPR023434">
    <property type="entry name" value="Arginosuc_synth_type_1_subfam"/>
</dbReference>
<dbReference type="Pfam" id="PF20979">
    <property type="entry name" value="Arginosuc_syn_C"/>
    <property type="match status" value="1"/>
</dbReference>
<comment type="subcellular location">
    <subcellularLocation>
        <location evidence="9">Cytoplasm</location>
    </subcellularLocation>
</comment>
<dbReference type="PROSITE" id="PS00564">
    <property type="entry name" value="ARGININOSUCCIN_SYN_1"/>
    <property type="match status" value="1"/>
</dbReference>
<dbReference type="NCBIfam" id="NF001770">
    <property type="entry name" value="PRK00509.1"/>
    <property type="match status" value="1"/>
</dbReference>
<dbReference type="PROSITE" id="PS00565">
    <property type="entry name" value="ARGININOSUCCIN_SYN_2"/>
    <property type="match status" value="1"/>
</dbReference>
<keyword evidence="8 9" id="KW-0067">ATP-binding</keyword>
<dbReference type="FunFam" id="3.90.1260.10:FF:000007">
    <property type="entry name" value="Argininosuccinate synthase"/>
    <property type="match status" value="1"/>
</dbReference>
<keyword evidence="13" id="KW-1185">Reference proteome</keyword>
<dbReference type="Proteomes" id="UP000317371">
    <property type="component" value="Unassembled WGS sequence"/>
</dbReference>
<dbReference type="FunFam" id="3.40.50.620:FF:000019">
    <property type="entry name" value="Argininosuccinate synthase"/>
    <property type="match status" value="1"/>
</dbReference>
<evidence type="ECO:0000256" key="8">
    <source>
        <dbReference type="ARBA" id="ARBA00022840"/>
    </source>
</evidence>
<dbReference type="HAMAP" id="MF_00005">
    <property type="entry name" value="Arg_succ_synth_type1"/>
    <property type="match status" value="1"/>
</dbReference>
<feature type="binding site" evidence="9">
    <location>
        <position position="127"/>
    </location>
    <ligand>
        <name>L-citrulline</name>
        <dbReference type="ChEBI" id="CHEBI:57743"/>
    </ligand>
</feature>
<dbReference type="EMBL" id="VIGC01000048">
    <property type="protein sequence ID" value="TQE93154.1"/>
    <property type="molecule type" value="Genomic_DNA"/>
</dbReference>
<dbReference type="GO" id="GO:0005737">
    <property type="term" value="C:cytoplasm"/>
    <property type="evidence" value="ECO:0007669"/>
    <property type="project" value="UniProtKB-SubCell"/>
</dbReference>
<dbReference type="SUPFAM" id="SSF69864">
    <property type="entry name" value="Argininosuccinate synthetase, C-terminal domain"/>
    <property type="match status" value="1"/>
</dbReference>
<evidence type="ECO:0000313" key="12">
    <source>
        <dbReference type="EMBL" id="TQE93154.1"/>
    </source>
</evidence>
<dbReference type="Pfam" id="PF00764">
    <property type="entry name" value="Arginosuc_synth"/>
    <property type="match status" value="1"/>
</dbReference>
<dbReference type="InterPro" id="IPR048267">
    <property type="entry name" value="Arginosuc_syn_N"/>
</dbReference>
<dbReference type="GO" id="GO:0005524">
    <property type="term" value="F:ATP binding"/>
    <property type="evidence" value="ECO:0007669"/>
    <property type="project" value="UniProtKB-UniRule"/>
</dbReference>
<feature type="binding site" evidence="9">
    <location>
        <position position="91"/>
    </location>
    <ligand>
        <name>L-citrulline</name>
        <dbReference type="ChEBI" id="CHEBI:57743"/>
    </ligand>
</feature>
<evidence type="ECO:0000256" key="9">
    <source>
        <dbReference type="HAMAP-Rule" id="MF_00005"/>
    </source>
</evidence>
<keyword evidence="7 9" id="KW-0547">Nucleotide-binding</keyword>
<dbReference type="InterPro" id="IPR014729">
    <property type="entry name" value="Rossmann-like_a/b/a_fold"/>
</dbReference>
<dbReference type="InterPro" id="IPR024074">
    <property type="entry name" value="AS_cat/multimer_dom_body"/>
</dbReference>
<evidence type="ECO:0000256" key="4">
    <source>
        <dbReference type="ARBA" id="ARBA00022571"/>
    </source>
</evidence>
<evidence type="ECO:0000313" key="13">
    <source>
        <dbReference type="Proteomes" id="UP000317371"/>
    </source>
</evidence>
<protein>
    <recommendedName>
        <fullName evidence="3 9">Argininosuccinate synthase</fullName>
        <ecNumber evidence="3 9">6.3.4.5</ecNumber>
    </recommendedName>
    <alternativeName>
        <fullName evidence="9">Citrulline--aspartate ligase</fullName>
    </alternativeName>
</protein>
<dbReference type="NCBIfam" id="TIGR00032">
    <property type="entry name" value="argG"/>
    <property type="match status" value="1"/>
</dbReference>
<dbReference type="Gene3D" id="3.90.1260.10">
    <property type="entry name" value="Argininosuccinate synthetase, chain A, domain 2"/>
    <property type="match status" value="1"/>
</dbReference>
<feature type="binding site" evidence="9">
    <location>
        <position position="123"/>
    </location>
    <ligand>
        <name>L-aspartate</name>
        <dbReference type="ChEBI" id="CHEBI:29991"/>
    </ligand>
</feature>
<comment type="pathway">
    <text evidence="1 9">Amino-acid biosynthesis; L-arginine biosynthesis; L-arginine from L-ornithine and carbamoyl phosphate: step 2/3.</text>
</comment>
<dbReference type="Gene3D" id="1.20.5.470">
    <property type="entry name" value="Single helix bin"/>
    <property type="match status" value="1"/>
</dbReference>
<feature type="binding site" evidence="9">
    <location>
        <position position="121"/>
    </location>
    <ligand>
        <name>ATP</name>
        <dbReference type="ChEBI" id="CHEBI:30616"/>
    </ligand>
</feature>
<dbReference type="InterPro" id="IPR018223">
    <property type="entry name" value="Arginosuc_synth_CS"/>
</dbReference>